<proteinExistence type="predicted"/>
<reference evidence="2 3" key="1">
    <citation type="submission" date="2016-12" db="EMBL/GenBank/DDBJ databases">
        <title>Genomic comparison of strains in the 'Actinomyces naeslundii' group.</title>
        <authorList>
            <person name="Mughal S.R."/>
            <person name="Do T."/>
            <person name="Gilbert S.C."/>
            <person name="Witherden E.A."/>
            <person name="Didelot X."/>
            <person name="Beighton D."/>
        </authorList>
    </citation>
    <scope>NUCLEOTIDE SEQUENCE [LARGE SCALE GENOMIC DNA]</scope>
    <source>
        <strain evidence="2 3">MMRCO6-1</strain>
    </source>
</reference>
<sequence>MIIWRGWGILSVFITLLVAGIVGVTFQAFLGRGNAAVSFGYGLGFIVAGVANYLFGRQVNAVAPAKKIEAFKEQMRREMWDRVAHGAFQVAPGTPPPANRGEAHQQIEYLVGQASTDAARGLRNIHTLFFIPVQWVGAAEGVLGVVLIVLSVVMSFSG</sequence>
<evidence type="ECO:0000256" key="1">
    <source>
        <dbReference type="SAM" id="Phobius"/>
    </source>
</evidence>
<feature type="transmembrane region" description="Helical" evidence="1">
    <location>
        <begin position="128"/>
        <end position="156"/>
    </location>
</feature>
<name>A0A1Q8VR28_9ACTO</name>
<evidence type="ECO:0000313" key="2">
    <source>
        <dbReference type="EMBL" id="OLO50531.1"/>
    </source>
</evidence>
<protein>
    <recommendedName>
        <fullName evidence="4">Transcriptional accessory protein</fullName>
    </recommendedName>
</protein>
<keyword evidence="1" id="KW-1133">Transmembrane helix</keyword>
<keyword evidence="1" id="KW-0812">Transmembrane</keyword>
<keyword evidence="1" id="KW-0472">Membrane</keyword>
<gene>
    <name evidence="2" type="ORF">BKH27_13315</name>
</gene>
<accession>A0A1Q8VR28</accession>
<dbReference type="Proteomes" id="UP000185772">
    <property type="component" value="Unassembled WGS sequence"/>
</dbReference>
<comment type="caution">
    <text evidence="2">The sequence shown here is derived from an EMBL/GenBank/DDBJ whole genome shotgun (WGS) entry which is preliminary data.</text>
</comment>
<feature type="transmembrane region" description="Helical" evidence="1">
    <location>
        <begin position="7"/>
        <end position="29"/>
    </location>
</feature>
<dbReference type="EMBL" id="MSKM01000068">
    <property type="protein sequence ID" value="OLO50531.1"/>
    <property type="molecule type" value="Genomic_DNA"/>
</dbReference>
<dbReference type="AlphaFoldDB" id="A0A1Q8VR28"/>
<feature type="transmembrane region" description="Helical" evidence="1">
    <location>
        <begin position="35"/>
        <end position="55"/>
    </location>
</feature>
<organism evidence="2 3">
    <name type="scientific">Actinomyces oris</name>
    <dbReference type="NCBI Taxonomy" id="544580"/>
    <lineage>
        <taxon>Bacteria</taxon>
        <taxon>Bacillati</taxon>
        <taxon>Actinomycetota</taxon>
        <taxon>Actinomycetes</taxon>
        <taxon>Actinomycetales</taxon>
        <taxon>Actinomycetaceae</taxon>
        <taxon>Actinomyces</taxon>
    </lineage>
</organism>
<dbReference type="RefSeq" id="WP_070658436.1">
    <property type="nucleotide sequence ID" value="NZ_MSKM01000068.1"/>
</dbReference>
<evidence type="ECO:0008006" key="4">
    <source>
        <dbReference type="Google" id="ProtNLM"/>
    </source>
</evidence>
<evidence type="ECO:0000313" key="3">
    <source>
        <dbReference type="Proteomes" id="UP000185772"/>
    </source>
</evidence>